<sequence length="83" mass="9757">MLTESYKFSLEEDERMKCVREYLEALKQFFDESSSYLSTQIKTLADVLAGLILYFQLQRQFFLSFHPPSSPPKQSEQTAPRLK</sequence>
<organism evidence="1 2">
    <name type="scientific">Dibothriocephalus latus</name>
    <name type="common">Fish tapeworm</name>
    <name type="synonym">Diphyllobothrium latum</name>
    <dbReference type="NCBI Taxonomy" id="60516"/>
    <lineage>
        <taxon>Eukaryota</taxon>
        <taxon>Metazoa</taxon>
        <taxon>Spiralia</taxon>
        <taxon>Lophotrochozoa</taxon>
        <taxon>Platyhelminthes</taxon>
        <taxon>Cestoda</taxon>
        <taxon>Eucestoda</taxon>
        <taxon>Diphyllobothriidea</taxon>
        <taxon>Diphyllobothriidae</taxon>
        <taxon>Dibothriocephalus</taxon>
    </lineage>
</organism>
<proteinExistence type="predicted"/>
<accession>A0A3P7RFQ4</accession>
<dbReference type="EMBL" id="UYRU01095957">
    <property type="protein sequence ID" value="VDN39589.1"/>
    <property type="molecule type" value="Genomic_DNA"/>
</dbReference>
<dbReference type="Proteomes" id="UP000281553">
    <property type="component" value="Unassembled WGS sequence"/>
</dbReference>
<protein>
    <submittedName>
        <fullName evidence="1">Uncharacterized protein</fullName>
    </submittedName>
</protein>
<reference evidence="1 2" key="1">
    <citation type="submission" date="2018-11" db="EMBL/GenBank/DDBJ databases">
        <authorList>
            <consortium name="Pathogen Informatics"/>
        </authorList>
    </citation>
    <scope>NUCLEOTIDE SEQUENCE [LARGE SCALE GENOMIC DNA]</scope>
</reference>
<gene>
    <name evidence="1" type="ORF">DILT_LOCUS17941</name>
</gene>
<evidence type="ECO:0000313" key="2">
    <source>
        <dbReference type="Proteomes" id="UP000281553"/>
    </source>
</evidence>
<name>A0A3P7RFQ4_DIBLA</name>
<dbReference type="AlphaFoldDB" id="A0A3P7RFQ4"/>
<evidence type="ECO:0000313" key="1">
    <source>
        <dbReference type="EMBL" id="VDN39589.1"/>
    </source>
</evidence>
<keyword evidence="2" id="KW-1185">Reference proteome</keyword>